<sequence>MLSVRTFRVLAFLVLSFGSFGFVDSESTPPSSEADEVKSKVFKLTFLEKQGAQVREIEMSGKFRRYSQVLGMTQDLKKDGHDWCAFWRQLHKIEMSMDFTNYWTSEEKQDFSTILDTECKRNFKLRVKKVKAEETSKEPEQPKSLYEKTMVVLSEYVPGEVTYAWDLYSDVAEEKLPVDKSTVLIIVIAFVVFTLLLIAIIIAVCVVVLSNVREDYEVDTFGVIYDRSRIRKME</sequence>
<reference evidence="3 4" key="2">
    <citation type="journal article" date="2019" name="G3 (Bethesda)">
        <title>Hybrid Assembly of the Genome of the Entomopathogenic Nematode Steinernema carpocapsae Identifies the X-Chromosome.</title>
        <authorList>
            <person name="Serra L."/>
            <person name="Macchietto M."/>
            <person name="Macias-Munoz A."/>
            <person name="McGill C.J."/>
            <person name="Rodriguez I.M."/>
            <person name="Rodriguez B."/>
            <person name="Murad R."/>
            <person name="Mortazavi A."/>
        </authorList>
    </citation>
    <scope>NUCLEOTIDE SEQUENCE [LARGE SCALE GENOMIC DNA]</scope>
    <source>
        <strain evidence="3 4">ALL</strain>
    </source>
</reference>
<gene>
    <name evidence="3" type="ORF">L596_015912</name>
</gene>
<feature type="transmembrane region" description="Helical" evidence="1">
    <location>
        <begin position="183"/>
        <end position="209"/>
    </location>
</feature>
<feature type="chain" id="PRO_5020454188" evidence="2">
    <location>
        <begin position="26"/>
        <end position="234"/>
    </location>
</feature>
<comment type="caution">
    <text evidence="3">The sequence shown here is derived from an EMBL/GenBank/DDBJ whole genome shotgun (WGS) entry which is preliminary data.</text>
</comment>
<name>A0A4U5NHL5_STECR</name>
<evidence type="ECO:0000256" key="1">
    <source>
        <dbReference type="SAM" id="Phobius"/>
    </source>
</evidence>
<organism evidence="3 4">
    <name type="scientific">Steinernema carpocapsae</name>
    <name type="common">Entomopathogenic nematode</name>
    <dbReference type="NCBI Taxonomy" id="34508"/>
    <lineage>
        <taxon>Eukaryota</taxon>
        <taxon>Metazoa</taxon>
        <taxon>Ecdysozoa</taxon>
        <taxon>Nematoda</taxon>
        <taxon>Chromadorea</taxon>
        <taxon>Rhabditida</taxon>
        <taxon>Tylenchina</taxon>
        <taxon>Panagrolaimomorpha</taxon>
        <taxon>Strongyloidoidea</taxon>
        <taxon>Steinernematidae</taxon>
        <taxon>Steinernema</taxon>
    </lineage>
</organism>
<protein>
    <submittedName>
        <fullName evidence="3">Uncharacterized protein</fullName>
    </submittedName>
</protein>
<proteinExistence type="predicted"/>
<evidence type="ECO:0000256" key="2">
    <source>
        <dbReference type="SAM" id="SignalP"/>
    </source>
</evidence>
<dbReference type="EMBL" id="AZBU02000004">
    <property type="protein sequence ID" value="TKR82141.1"/>
    <property type="molecule type" value="Genomic_DNA"/>
</dbReference>
<keyword evidence="1" id="KW-1133">Transmembrane helix</keyword>
<evidence type="ECO:0000313" key="3">
    <source>
        <dbReference type="EMBL" id="TKR82141.1"/>
    </source>
</evidence>
<keyword evidence="1" id="KW-0812">Transmembrane</keyword>
<dbReference type="Proteomes" id="UP000298663">
    <property type="component" value="Unassembled WGS sequence"/>
</dbReference>
<keyword evidence="2" id="KW-0732">Signal</keyword>
<dbReference type="AlphaFoldDB" id="A0A4U5NHL5"/>
<keyword evidence="1" id="KW-0472">Membrane</keyword>
<accession>A0A4U5NHL5</accession>
<keyword evidence="4" id="KW-1185">Reference proteome</keyword>
<feature type="signal peptide" evidence="2">
    <location>
        <begin position="1"/>
        <end position="25"/>
    </location>
</feature>
<reference evidence="3 4" key="1">
    <citation type="journal article" date="2015" name="Genome Biol.">
        <title>Comparative genomics of Steinernema reveals deeply conserved gene regulatory networks.</title>
        <authorList>
            <person name="Dillman A.R."/>
            <person name="Macchietto M."/>
            <person name="Porter C.F."/>
            <person name="Rogers A."/>
            <person name="Williams B."/>
            <person name="Antoshechkin I."/>
            <person name="Lee M.M."/>
            <person name="Goodwin Z."/>
            <person name="Lu X."/>
            <person name="Lewis E.E."/>
            <person name="Goodrich-Blair H."/>
            <person name="Stock S.P."/>
            <person name="Adams B.J."/>
            <person name="Sternberg P.W."/>
            <person name="Mortazavi A."/>
        </authorList>
    </citation>
    <scope>NUCLEOTIDE SEQUENCE [LARGE SCALE GENOMIC DNA]</scope>
    <source>
        <strain evidence="3 4">ALL</strain>
    </source>
</reference>
<evidence type="ECO:0000313" key="4">
    <source>
        <dbReference type="Proteomes" id="UP000298663"/>
    </source>
</evidence>